<comment type="caution">
    <text evidence="1">The sequence shown here is derived from an EMBL/GenBank/DDBJ whole genome shotgun (WGS) entry which is preliminary data.</text>
</comment>
<accession>A0A0F8Y8D9</accession>
<evidence type="ECO:0000313" key="1">
    <source>
        <dbReference type="EMBL" id="KKK69960.1"/>
    </source>
</evidence>
<gene>
    <name evidence="1" type="ORF">LCGC14_2928830</name>
</gene>
<dbReference type="AlphaFoldDB" id="A0A0F8Y8D9"/>
<dbReference type="Gene3D" id="3.40.50.150">
    <property type="entry name" value="Vaccinia Virus protein VP39"/>
    <property type="match status" value="1"/>
</dbReference>
<dbReference type="EMBL" id="LAZR01058406">
    <property type="protein sequence ID" value="KKK69960.1"/>
    <property type="molecule type" value="Genomic_DNA"/>
</dbReference>
<dbReference type="InterPro" id="IPR029063">
    <property type="entry name" value="SAM-dependent_MTases_sf"/>
</dbReference>
<organism evidence="1">
    <name type="scientific">marine sediment metagenome</name>
    <dbReference type="NCBI Taxonomy" id="412755"/>
    <lineage>
        <taxon>unclassified sequences</taxon>
        <taxon>metagenomes</taxon>
        <taxon>ecological metagenomes</taxon>
    </lineage>
</organism>
<protein>
    <submittedName>
        <fullName evidence="1">Uncharacterized protein</fullName>
    </submittedName>
</protein>
<sequence length="163" mass="19039">GYHTHLPVLQKILEEKKPKVIVEDGGGEHSTRLFIESSATSIITVEEDKDWFEKLKVQFPYASQDKWLILRKWTPYLFEPVPDLVFIDGKRETRCERANDAFKAKVPIVVIHDTEFKEFYSLDKLHPLGYTEEVHIDKDSVFKGYPPRQKQTTVYTYESSSSE</sequence>
<proteinExistence type="predicted"/>
<feature type="non-terminal residue" evidence="1">
    <location>
        <position position="1"/>
    </location>
</feature>
<reference evidence="1" key="1">
    <citation type="journal article" date="2015" name="Nature">
        <title>Complex archaea that bridge the gap between prokaryotes and eukaryotes.</title>
        <authorList>
            <person name="Spang A."/>
            <person name="Saw J.H."/>
            <person name="Jorgensen S.L."/>
            <person name="Zaremba-Niedzwiedzka K."/>
            <person name="Martijn J."/>
            <person name="Lind A.E."/>
            <person name="van Eijk R."/>
            <person name="Schleper C."/>
            <person name="Guy L."/>
            <person name="Ettema T.J."/>
        </authorList>
    </citation>
    <scope>NUCLEOTIDE SEQUENCE</scope>
</reference>
<name>A0A0F8Y8D9_9ZZZZ</name>